<dbReference type="Proteomes" id="UP000824533">
    <property type="component" value="Linkage Group LG11"/>
</dbReference>
<evidence type="ECO:0000313" key="1">
    <source>
        <dbReference type="EMBL" id="KAJ0177850.1"/>
    </source>
</evidence>
<keyword evidence="2" id="KW-1185">Reference proteome</keyword>
<protein>
    <submittedName>
        <fullName evidence="1">Uncharacterized protein</fullName>
    </submittedName>
</protein>
<evidence type="ECO:0000313" key="2">
    <source>
        <dbReference type="Proteomes" id="UP000824533"/>
    </source>
</evidence>
<proteinExistence type="predicted"/>
<organism evidence="1 2">
    <name type="scientific">Dendrolimus kikuchii</name>
    <dbReference type="NCBI Taxonomy" id="765133"/>
    <lineage>
        <taxon>Eukaryota</taxon>
        <taxon>Metazoa</taxon>
        <taxon>Ecdysozoa</taxon>
        <taxon>Arthropoda</taxon>
        <taxon>Hexapoda</taxon>
        <taxon>Insecta</taxon>
        <taxon>Pterygota</taxon>
        <taxon>Neoptera</taxon>
        <taxon>Endopterygota</taxon>
        <taxon>Lepidoptera</taxon>
        <taxon>Glossata</taxon>
        <taxon>Ditrysia</taxon>
        <taxon>Bombycoidea</taxon>
        <taxon>Lasiocampidae</taxon>
        <taxon>Dendrolimus</taxon>
    </lineage>
</organism>
<dbReference type="EMBL" id="CM034397">
    <property type="protein sequence ID" value="KAJ0177850.1"/>
    <property type="molecule type" value="Genomic_DNA"/>
</dbReference>
<comment type="caution">
    <text evidence="1">The sequence shown here is derived from an EMBL/GenBank/DDBJ whole genome shotgun (WGS) entry which is preliminary data.</text>
</comment>
<sequence length="341" mass="38247">MAKCSACGKFLSPTGAATCFLCPLIFHRGCVAIPETAILSKSWACPECKKKVRKGDNTTTPVKGICGNESPSETVSQSAAGISAPDISPLEEDESEVRAMRREMAEYMSELRREMVQLRSSIAGFGQRLDSIECRLDVLEQKKEIVDSKGTAELENTIAQLKLEINDKDQEALLSDLDIGCLPEEKGENVYNIVTLLAAKLGVKIEERDIIFAERIGGVGMSNAVSGGETAERSRRVVVRLARRNLRDELLHAARVRRNLTASDIGLASPTALSRRIYINERLTRINRYLFYKVREECRKRNWRYSWTKRGRVYARQGDGKQAFNIRSENDLIRVFEIGKV</sequence>
<reference evidence="1 2" key="1">
    <citation type="journal article" date="2021" name="Front. Genet.">
        <title>Chromosome-Level Genome Assembly Reveals Significant Gene Expansion in the Toll and IMD Signaling Pathways of Dendrolimus kikuchii.</title>
        <authorList>
            <person name="Zhou J."/>
            <person name="Wu P."/>
            <person name="Xiong Z."/>
            <person name="Liu N."/>
            <person name="Zhao N."/>
            <person name="Ji M."/>
            <person name="Qiu Y."/>
            <person name="Yang B."/>
        </authorList>
    </citation>
    <scope>NUCLEOTIDE SEQUENCE [LARGE SCALE GENOMIC DNA]</scope>
    <source>
        <strain evidence="1">Ann1</strain>
    </source>
</reference>
<accession>A0ACC1D212</accession>
<gene>
    <name evidence="1" type="ORF">K1T71_006723</name>
</gene>
<name>A0ACC1D212_9NEOP</name>